<dbReference type="AlphaFoldDB" id="A0A437A6F5"/>
<dbReference type="EMBL" id="SAEB01000006">
    <property type="protein sequence ID" value="RVD86627.1"/>
    <property type="molecule type" value="Genomic_DNA"/>
</dbReference>
<dbReference type="PANTHER" id="PTHR43734:SF1">
    <property type="entry name" value="PHYTOENE DESATURASE"/>
    <property type="match status" value="1"/>
</dbReference>
<keyword evidence="2" id="KW-1185">Reference proteome</keyword>
<protein>
    <submittedName>
        <fullName evidence="1">Uncharacterized protein</fullName>
    </submittedName>
</protein>
<evidence type="ECO:0000313" key="1">
    <source>
        <dbReference type="EMBL" id="RVD86627.1"/>
    </source>
</evidence>
<dbReference type="VEuPathDB" id="FungiDB:DFL_004893"/>
<accession>A0A437A6F5</accession>
<name>A0A437A6F5_ARTFL</name>
<dbReference type="RefSeq" id="XP_067492171.1">
    <property type="nucleotide sequence ID" value="XM_067634065.1"/>
</dbReference>
<reference evidence="1 2" key="1">
    <citation type="submission" date="2019-01" db="EMBL/GenBank/DDBJ databases">
        <title>Intercellular communication is required for trap formation in the nematode-trapping fungus Duddingtonia flagrans.</title>
        <authorList>
            <person name="Youssar L."/>
            <person name="Wernet V."/>
            <person name="Hensel N."/>
            <person name="Hildebrandt H.-G."/>
            <person name="Fischer R."/>
        </authorList>
    </citation>
    <scope>NUCLEOTIDE SEQUENCE [LARGE SCALE GENOMIC DNA]</scope>
    <source>
        <strain evidence="1 2">CBS H-5679</strain>
    </source>
</reference>
<dbReference type="STRING" id="97331.A0A437A6F5"/>
<sequence length="121" mass="13775">MKNGNGKGFKSTDDWNRIVNRVRDLVIETIERRTGARDLKAAIASERVNAPTTWQERFNLEKSGILGLLIDFWNALAFRPKTNDNFWSLLRRREYSPCGETMVPSSPTKLTCKTSGVFTGH</sequence>
<dbReference type="Proteomes" id="UP000283090">
    <property type="component" value="Unassembled WGS sequence"/>
</dbReference>
<dbReference type="OrthoDB" id="7777654at2759"/>
<gene>
    <name evidence="1" type="ORF">DFL_004893</name>
</gene>
<organism evidence="1 2">
    <name type="scientific">Arthrobotrys flagrans</name>
    <name type="common">Nematode-trapping fungus</name>
    <name type="synonym">Trichothecium flagrans</name>
    <dbReference type="NCBI Taxonomy" id="97331"/>
    <lineage>
        <taxon>Eukaryota</taxon>
        <taxon>Fungi</taxon>
        <taxon>Dikarya</taxon>
        <taxon>Ascomycota</taxon>
        <taxon>Pezizomycotina</taxon>
        <taxon>Orbiliomycetes</taxon>
        <taxon>Orbiliales</taxon>
        <taxon>Orbiliaceae</taxon>
        <taxon>Arthrobotrys</taxon>
    </lineage>
</organism>
<comment type="caution">
    <text evidence="1">The sequence shown here is derived from an EMBL/GenBank/DDBJ whole genome shotgun (WGS) entry which is preliminary data.</text>
</comment>
<evidence type="ECO:0000313" key="2">
    <source>
        <dbReference type="Proteomes" id="UP000283090"/>
    </source>
</evidence>
<dbReference type="GeneID" id="93587204"/>
<proteinExistence type="predicted"/>
<dbReference type="PANTHER" id="PTHR43734">
    <property type="entry name" value="PHYTOENE DESATURASE"/>
    <property type="match status" value="1"/>
</dbReference>